<dbReference type="PANTHER" id="PTHR10027">
    <property type="entry name" value="CALCIUM-ACTIVATED POTASSIUM CHANNEL ALPHA CHAIN"/>
    <property type="match status" value="1"/>
</dbReference>
<dbReference type="PRINTS" id="PR01463">
    <property type="entry name" value="EAGCHANLFMLY"/>
</dbReference>
<evidence type="ECO:0000256" key="8">
    <source>
        <dbReference type="ARBA" id="ARBA00023065"/>
    </source>
</evidence>
<protein>
    <submittedName>
        <fullName evidence="13">Two pore domain potassium channel family protein</fullName>
    </submittedName>
</protein>
<dbReference type="PANTHER" id="PTHR10027:SF10">
    <property type="entry name" value="SLOWPOKE 2, ISOFORM D"/>
    <property type="match status" value="1"/>
</dbReference>
<feature type="transmembrane region" description="Helical" evidence="11">
    <location>
        <begin position="199"/>
        <end position="219"/>
    </location>
</feature>
<proteinExistence type="predicted"/>
<dbReference type="Gene3D" id="1.20.120.350">
    <property type="entry name" value="Voltage-gated potassium channels. Chain C"/>
    <property type="match status" value="1"/>
</dbReference>
<dbReference type="InterPro" id="IPR013099">
    <property type="entry name" value="K_chnl_dom"/>
</dbReference>
<evidence type="ECO:0000256" key="5">
    <source>
        <dbReference type="ARBA" id="ARBA00022826"/>
    </source>
</evidence>
<keyword evidence="6" id="KW-0630">Potassium</keyword>
<keyword evidence="3" id="KW-0633">Potassium transport</keyword>
<feature type="transmembrane region" description="Helical" evidence="11">
    <location>
        <begin position="92"/>
        <end position="114"/>
    </location>
</feature>
<dbReference type="EMBL" id="JAEUXJ010000012">
    <property type="protein sequence ID" value="MBL6458115.1"/>
    <property type="molecule type" value="Genomic_DNA"/>
</dbReference>
<evidence type="ECO:0000256" key="9">
    <source>
        <dbReference type="ARBA" id="ARBA00023136"/>
    </source>
</evidence>
<dbReference type="Gene3D" id="1.10.287.70">
    <property type="match status" value="1"/>
</dbReference>
<evidence type="ECO:0000256" key="3">
    <source>
        <dbReference type="ARBA" id="ARBA00022538"/>
    </source>
</evidence>
<feature type="domain" description="Potassium channel" evidence="12">
    <location>
        <begin position="152"/>
        <end position="223"/>
    </location>
</feature>
<evidence type="ECO:0000256" key="1">
    <source>
        <dbReference type="ARBA" id="ARBA00004141"/>
    </source>
</evidence>
<dbReference type="RefSeq" id="WP_202827857.1">
    <property type="nucleotide sequence ID" value="NZ_JAEUXJ010000012.1"/>
</dbReference>
<gene>
    <name evidence="13" type="ORF">JMJ55_22515</name>
</gene>
<comment type="subcellular location">
    <subcellularLocation>
        <location evidence="1">Membrane</location>
        <topology evidence="1">Multi-pass membrane protein</topology>
    </subcellularLocation>
</comment>
<keyword evidence="8" id="KW-0406">Ion transport</keyword>
<sequence length="262" mass="29131">MRWPRRDRLRVALRRLYRAEVPEARRFRYALLGLDLVSIGWIVTASFLPLSTLVLAVDVGLGLVLLAEFATRIGASARPWRNLMRPLELADLLGILSLLLAPLLHGALGFLRVLRTLRLLHSVRLIASLRSDLPFFRQNEEAALAAAQLGVFIFVMTGVVFETQHRGNPHITNYSDALYFTVTTLTTTGFGDITLQGPLGRLLSVVIMLAGVTLFLRLAQTLFRPNKVRFSCPDCGLQRHEPDAVHCKACGILLNIPNEGES</sequence>
<evidence type="ECO:0000256" key="6">
    <source>
        <dbReference type="ARBA" id="ARBA00022958"/>
    </source>
</evidence>
<evidence type="ECO:0000259" key="12">
    <source>
        <dbReference type="Pfam" id="PF07885"/>
    </source>
</evidence>
<evidence type="ECO:0000256" key="2">
    <source>
        <dbReference type="ARBA" id="ARBA00022448"/>
    </source>
</evidence>
<name>A0ABS1V8X6_9PROT</name>
<keyword evidence="2" id="KW-0813">Transport</keyword>
<dbReference type="Pfam" id="PF07885">
    <property type="entry name" value="Ion_trans_2"/>
    <property type="match status" value="1"/>
</dbReference>
<keyword evidence="7 11" id="KW-1133">Transmembrane helix</keyword>
<keyword evidence="9 11" id="KW-0472">Membrane</keyword>
<reference evidence="13 14" key="1">
    <citation type="submission" date="2021-01" db="EMBL/GenBank/DDBJ databases">
        <title>Belnapia mucosa sp. nov. and Belnapia arida sp. nov., isolated from the Tabernas Desert (Almeria, Spain).</title>
        <authorList>
            <person name="Molina-Menor E."/>
            <person name="Vidal-Verdu A."/>
            <person name="Calonge A."/>
            <person name="Satari L."/>
            <person name="Pereto Magraner J."/>
            <person name="Porcar Miralles M."/>
        </authorList>
    </citation>
    <scope>NUCLEOTIDE SEQUENCE [LARGE SCALE GENOMIC DNA]</scope>
    <source>
        <strain evidence="13 14">T6</strain>
    </source>
</reference>
<comment type="caution">
    <text evidence="13">The sequence shown here is derived from an EMBL/GenBank/DDBJ whole genome shotgun (WGS) entry which is preliminary data.</text>
</comment>
<feature type="transmembrane region" description="Helical" evidence="11">
    <location>
        <begin position="142"/>
        <end position="161"/>
    </location>
</feature>
<accession>A0ABS1V8X6</accession>
<keyword evidence="5" id="KW-0631">Potassium channel</keyword>
<keyword evidence="4 11" id="KW-0812">Transmembrane</keyword>
<dbReference type="InterPro" id="IPR047871">
    <property type="entry name" value="K_chnl_Slo-like"/>
</dbReference>
<keyword evidence="14" id="KW-1185">Reference proteome</keyword>
<evidence type="ECO:0000313" key="13">
    <source>
        <dbReference type="EMBL" id="MBL6458115.1"/>
    </source>
</evidence>
<evidence type="ECO:0000256" key="10">
    <source>
        <dbReference type="ARBA" id="ARBA00023303"/>
    </source>
</evidence>
<evidence type="ECO:0000313" key="14">
    <source>
        <dbReference type="Proteomes" id="UP000606490"/>
    </source>
</evidence>
<keyword evidence="10 13" id="KW-0407">Ion channel</keyword>
<evidence type="ECO:0000256" key="4">
    <source>
        <dbReference type="ARBA" id="ARBA00022692"/>
    </source>
</evidence>
<dbReference type="InterPro" id="IPR003938">
    <property type="entry name" value="K_chnl_volt-dep_EAG/ELK/ERG"/>
</dbReference>
<dbReference type="InterPro" id="IPR027359">
    <property type="entry name" value="Volt_channel_dom_sf"/>
</dbReference>
<dbReference type="GO" id="GO:0034220">
    <property type="term" value="P:monoatomic ion transmembrane transport"/>
    <property type="evidence" value="ECO:0007669"/>
    <property type="project" value="UniProtKB-KW"/>
</dbReference>
<feature type="transmembrane region" description="Helical" evidence="11">
    <location>
        <begin position="27"/>
        <end position="47"/>
    </location>
</feature>
<evidence type="ECO:0000256" key="11">
    <source>
        <dbReference type="SAM" id="Phobius"/>
    </source>
</evidence>
<evidence type="ECO:0000256" key="7">
    <source>
        <dbReference type="ARBA" id="ARBA00022989"/>
    </source>
</evidence>
<dbReference type="SUPFAM" id="SSF81324">
    <property type="entry name" value="Voltage-gated potassium channels"/>
    <property type="match status" value="1"/>
</dbReference>
<dbReference type="Proteomes" id="UP000606490">
    <property type="component" value="Unassembled WGS sequence"/>
</dbReference>
<organism evidence="13 14">
    <name type="scientific">Belnapia mucosa</name>
    <dbReference type="NCBI Taxonomy" id="2804532"/>
    <lineage>
        <taxon>Bacteria</taxon>
        <taxon>Pseudomonadati</taxon>
        <taxon>Pseudomonadota</taxon>
        <taxon>Alphaproteobacteria</taxon>
        <taxon>Acetobacterales</taxon>
        <taxon>Roseomonadaceae</taxon>
        <taxon>Belnapia</taxon>
    </lineage>
</organism>